<dbReference type="EMBL" id="OX465085">
    <property type="protein sequence ID" value="CAI9300368.1"/>
    <property type="molecule type" value="Genomic_DNA"/>
</dbReference>
<organism evidence="1 2">
    <name type="scientific">Lactuca saligna</name>
    <name type="common">Willowleaf lettuce</name>
    <dbReference type="NCBI Taxonomy" id="75948"/>
    <lineage>
        <taxon>Eukaryota</taxon>
        <taxon>Viridiplantae</taxon>
        <taxon>Streptophyta</taxon>
        <taxon>Embryophyta</taxon>
        <taxon>Tracheophyta</taxon>
        <taxon>Spermatophyta</taxon>
        <taxon>Magnoliopsida</taxon>
        <taxon>eudicotyledons</taxon>
        <taxon>Gunneridae</taxon>
        <taxon>Pentapetalae</taxon>
        <taxon>asterids</taxon>
        <taxon>campanulids</taxon>
        <taxon>Asterales</taxon>
        <taxon>Asteraceae</taxon>
        <taxon>Cichorioideae</taxon>
        <taxon>Cichorieae</taxon>
        <taxon>Lactucinae</taxon>
        <taxon>Lactuca</taxon>
    </lineage>
</organism>
<evidence type="ECO:0000313" key="1">
    <source>
        <dbReference type="EMBL" id="CAI9300368.1"/>
    </source>
</evidence>
<proteinExistence type="predicted"/>
<name>A0AA35ZWU5_LACSI</name>
<reference evidence="1" key="1">
    <citation type="submission" date="2023-04" db="EMBL/GenBank/DDBJ databases">
        <authorList>
            <person name="Vijverberg K."/>
            <person name="Xiong W."/>
            <person name="Schranz E."/>
        </authorList>
    </citation>
    <scope>NUCLEOTIDE SEQUENCE</scope>
</reference>
<accession>A0AA35ZWU5</accession>
<gene>
    <name evidence="1" type="ORF">LSALG_LOCUS39010</name>
</gene>
<evidence type="ECO:0000313" key="2">
    <source>
        <dbReference type="Proteomes" id="UP001177003"/>
    </source>
</evidence>
<sequence>MNLVPLPACSALAGGVTVIDRLHPGFNFGVRYAIRTFHLPLKTRYKVSITVLPSHALTLICCWKINRLELKQLDKRYGETEVKEADDGGFDEKPSTPHMFCRSVTASDINHMVDSLFYHLFLPFLKSPSSKDCSLHSPPLSSPDIQCLFIYSWKPDSF</sequence>
<keyword evidence="2" id="KW-1185">Reference proteome</keyword>
<dbReference type="Proteomes" id="UP001177003">
    <property type="component" value="Chromosome 9"/>
</dbReference>
<protein>
    <submittedName>
        <fullName evidence="1">Uncharacterized protein</fullName>
    </submittedName>
</protein>
<dbReference type="AlphaFoldDB" id="A0AA35ZWU5"/>